<feature type="compositionally biased region" description="Basic and acidic residues" evidence="1">
    <location>
        <begin position="12"/>
        <end position="31"/>
    </location>
</feature>
<feature type="region of interest" description="Disordered" evidence="1">
    <location>
        <begin position="282"/>
        <end position="327"/>
    </location>
</feature>
<organism evidence="2 3">
    <name type="scientific">Byssochlamys spectabilis (strain No. 5 / NBRC 109023)</name>
    <name type="common">Paecilomyces variotii</name>
    <dbReference type="NCBI Taxonomy" id="1356009"/>
    <lineage>
        <taxon>Eukaryota</taxon>
        <taxon>Fungi</taxon>
        <taxon>Dikarya</taxon>
        <taxon>Ascomycota</taxon>
        <taxon>Pezizomycotina</taxon>
        <taxon>Eurotiomycetes</taxon>
        <taxon>Eurotiomycetidae</taxon>
        <taxon>Eurotiales</taxon>
        <taxon>Thermoascaceae</taxon>
        <taxon>Paecilomyces</taxon>
    </lineage>
</organism>
<proteinExistence type="predicted"/>
<evidence type="ECO:0000313" key="3">
    <source>
        <dbReference type="Proteomes" id="UP000018001"/>
    </source>
</evidence>
<accession>V5FTL5</accession>
<dbReference type="EMBL" id="BAUL01000011">
    <property type="protein sequence ID" value="GAD91942.1"/>
    <property type="molecule type" value="Genomic_DNA"/>
</dbReference>
<protein>
    <submittedName>
        <fullName evidence="2">Uncharacterized protein</fullName>
    </submittedName>
</protein>
<dbReference type="InParanoid" id="V5FTL5"/>
<evidence type="ECO:0000256" key="1">
    <source>
        <dbReference type="SAM" id="MobiDB-lite"/>
    </source>
</evidence>
<feature type="compositionally biased region" description="Low complexity" evidence="1">
    <location>
        <begin position="34"/>
        <end position="46"/>
    </location>
</feature>
<dbReference type="AlphaFoldDB" id="V5FTL5"/>
<gene>
    <name evidence="2" type="ORF">PVAR5_0526</name>
</gene>
<name>V5FTL5_BYSSN</name>
<feature type="region of interest" description="Disordered" evidence="1">
    <location>
        <begin position="1"/>
        <end position="85"/>
    </location>
</feature>
<dbReference type="OrthoDB" id="5348779at2759"/>
<comment type="caution">
    <text evidence="2">The sequence shown here is derived from an EMBL/GenBank/DDBJ whole genome shotgun (WGS) entry which is preliminary data.</text>
</comment>
<dbReference type="Proteomes" id="UP000018001">
    <property type="component" value="Unassembled WGS sequence"/>
</dbReference>
<feature type="compositionally biased region" description="Basic and acidic residues" evidence="1">
    <location>
        <begin position="56"/>
        <end position="72"/>
    </location>
</feature>
<dbReference type="HOGENOM" id="CLU_612486_0_0_1"/>
<keyword evidence="3" id="KW-1185">Reference proteome</keyword>
<reference evidence="3" key="1">
    <citation type="journal article" date="2014" name="Genome Announc.">
        <title>Draft genome sequence of the formaldehyde-resistant fungus Byssochlamys spectabilis No. 5 (anamorph Paecilomyces variotii No. 5) (NBRC109023).</title>
        <authorList>
            <person name="Oka T."/>
            <person name="Ekino K."/>
            <person name="Fukuda K."/>
            <person name="Nomura Y."/>
        </authorList>
    </citation>
    <scope>NUCLEOTIDE SEQUENCE [LARGE SCALE GENOMIC DNA]</scope>
    <source>
        <strain evidence="3">No. 5 / NBRC 109023</strain>
    </source>
</reference>
<dbReference type="eggNOG" id="ENOG502RGDJ">
    <property type="taxonomic scope" value="Eukaryota"/>
</dbReference>
<feature type="region of interest" description="Disordered" evidence="1">
    <location>
        <begin position="408"/>
        <end position="427"/>
    </location>
</feature>
<sequence length="447" mass="50295">MVETRSSQAPKAKGEHQNAAHGDKYHGKDEDSSASESLSSADSDISYAPPDTGEIMPKEDAPVEPEKKEKQQKWRGPPNDDDLTAVHPEQADWSIDNLPDILYVLRPMAAHTRSRAKVPKATYQVFGRTVRDFPVLPRQISSRVEGWRYEAWVRLDRRIGPNDILQRINPKYRATEPDIQMRRSRFRIAFHLGSWNSGPSMVAVARMLESIGIDPSLNSTRGLTPGLIKPELGEAGGRITLPKGWINYDTVNPPRPKQRFRGYLLGLNAAPDKPIALPCAEEEEDDFPQAQKVETEPEVPNAESTSDPESLPMGNEPSVQGLYDGFPPYPDPEKCELAYYDRSLSHVFPKEQERTHMTTTLEEYLQRNNLSYEQYLLERANRPLRQKRPRLTLSLSKGDEIQGSISLSKRLRRSVEGPLKSADSDLSETASEILGKFKDSHGNGFNA</sequence>
<evidence type="ECO:0000313" key="2">
    <source>
        <dbReference type="EMBL" id="GAD91942.1"/>
    </source>
</evidence>